<dbReference type="Proteomes" id="UP000318833">
    <property type="component" value="Unassembled WGS sequence"/>
</dbReference>
<evidence type="ECO:0000256" key="1">
    <source>
        <dbReference type="SAM" id="Phobius"/>
    </source>
</evidence>
<comment type="caution">
    <text evidence="2">The sequence shown here is derived from an EMBL/GenBank/DDBJ whole genome shotgun (WGS) entry which is preliminary data.</text>
</comment>
<dbReference type="EMBL" id="VLNR01000014">
    <property type="protein sequence ID" value="TSE09352.1"/>
    <property type="molecule type" value="Genomic_DNA"/>
</dbReference>
<organism evidence="2 3">
    <name type="scientific">Aquimarina algiphila</name>
    <dbReference type="NCBI Taxonomy" id="2047982"/>
    <lineage>
        <taxon>Bacteria</taxon>
        <taxon>Pseudomonadati</taxon>
        <taxon>Bacteroidota</taxon>
        <taxon>Flavobacteriia</taxon>
        <taxon>Flavobacteriales</taxon>
        <taxon>Flavobacteriaceae</taxon>
        <taxon>Aquimarina</taxon>
    </lineage>
</organism>
<gene>
    <name evidence="2" type="ORF">FOF46_08850</name>
</gene>
<keyword evidence="1" id="KW-1133">Transmembrane helix</keyword>
<keyword evidence="1" id="KW-0812">Transmembrane</keyword>
<sequence length="121" mass="14433">MILLRLFSPYYYYDSTNANPVFVILIMLSVIIFSILIHKFFLWLLPSIKFPKEDLKNGEQSLYQFPDILMQEKTSRLNDENNTPKLFPKPEISSIFIKFLVILIAVFIFFTPFRRFLGDWL</sequence>
<keyword evidence="3" id="KW-1185">Reference proteome</keyword>
<dbReference type="RefSeq" id="WP_143916193.1">
    <property type="nucleotide sequence ID" value="NZ_CANLFO010000010.1"/>
</dbReference>
<proteinExistence type="predicted"/>
<name>A0A554VM98_9FLAO</name>
<protein>
    <submittedName>
        <fullName evidence="2">Uncharacterized protein</fullName>
    </submittedName>
</protein>
<feature type="transmembrane region" description="Helical" evidence="1">
    <location>
        <begin position="20"/>
        <end position="45"/>
    </location>
</feature>
<evidence type="ECO:0000313" key="3">
    <source>
        <dbReference type="Proteomes" id="UP000318833"/>
    </source>
</evidence>
<dbReference type="AlphaFoldDB" id="A0A554VM98"/>
<accession>A0A554VM98</accession>
<keyword evidence="1" id="KW-0472">Membrane</keyword>
<evidence type="ECO:0000313" key="2">
    <source>
        <dbReference type="EMBL" id="TSE09352.1"/>
    </source>
</evidence>
<feature type="transmembrane region" description="Helical" evidence="1">
    <location>
        <begin position="95"/>
        <end position="113"/>
    </location>
</feature>
<reference evidence="2 3" key="1">
    <citation type="submission" date="2019-07" db="EMBL/GenBank/DDBJ databases">
        <title>The draft genome sequence of Aquimarina algiphila M91.</title>
        <authorList>
            <person name="Meng X."/>
        </authorList>
    </citation>
    <scope>NUCLEOTIDE SEQUENCE [LARGE SCALE GENOMIC DNA]</scope>
    <source>
        <strain evidence="2 3">M91</strain>
    </source>
</reference>